<comment type="subcellular location">
    <subcellularLocation>
        <location evidence="1 7">Cell membrane</location>
        <topology evidence="1 7">Multi-pass membrane protein</topology>
    </subcellularLocation>
</comment>
<gene>
    <name evidence="9" type="ORF">ORQ98_03630</name>
</gene>
<name>A0ABT5U7B9_9GAMM</name>
<protein>
    <submittedName>
        <fullName evidence="9">Thiamine/thiamine pyrophosphate ABC transporter permease ThiP</fullName>
    </submittedName>
</protein>
<evidence type="ECO:0000256" key="2">
    <source>
        <dbReference type="ARBA" id="ARBA00022448"/>
    </source>
</evidence>
<dbReference type="InterPro" id="IPR000515">
    <property type="entry name" value="MetI-like"/>
</dbReference>
<feature type="transmembrane region" description="Helical" evidence="7">
    <location>
        <begin position="364"/>
        <end position="390"/>
    </location>
</feature>
<evidence type="ECO:0000259" key="8">
    <source>
        <dbReference type="PROSITE" id="PS50928"/>
    </source>
</evidence>
<feature type="transmembrane region" description="Helical" evidence="7">
    <location>
        <begin position="316"/>
        <end position="343"/>
    </location>
</feature>
<feature type="transmembrane region" description="Helical" evidence="7">
    <location>
        <begin position="130"/>
        <end position="151"/>
    </location>
</feature>
<feature type="transmembrane region" description="Helical" evidence="7">
    <location>
        <begin position="396"/>
        <end position="417"/>
    </location>
</feature>
<feature type="transmembrane region" description="Helical" evidence="7">
    <location>
        <begin position="229"/>
        <end position="253"/>
    </location>
</feature>
<feature type="transmembrane region" description="Helical" evidence="7">
    <location>
        <begin position="500"/>
        <end position="521"/>
    </location>
</feature>
<comment type="similarity">
    <text evidence="7">Belongs to the binding-protein-dependent transport system permease family.</text>
</comment>
<evidence type="ECO:0000313" key="9">
    <source>
        <dbReference type="EMBL" id="MDE1461054.1"/>
    </source>
</evidence>
<evidence type="ECO:0000313" key="10">
    <source>
        <dbReference type="Proteomes" id="UP001528823"/>
    </source>
</evidence>
<evidence type="ECO:0000256" key="1">
    <source>
        <dbReference type="ARBA" id="ARBA00004651"/>
    </source>
</evidence>
<sequence length="530" mass="59689">MLFTAAAWFGFIIVCLIFCFTTAALIALASEGWGEFNWQALLDPYLLHITGFSLKQALLSTVISLLCAIPIAKLIGCRQFKGKQGLLTTFNLCFVLPTIIVVLGVVSVYGRSGWLNQWLNSEHSIYGLPGILLCHVFINFPFATRVLVNVIEQIPVNQWRVAEQLGFNRFYRFYWLEWHAIKSQLFPLSGLIFLLCFNSFTIVLAMGGGPQSTTLEVAIYQALRYDYEPGFAVLLATLQLVITAPIALMLFYYQPALKQTKKTGYQKPSSLLDKWLLIPVLIAVTVWVLLPFIALMKEIINFQAVIKVFSQSLINAGIKSFIIAVSTSFLTICMALVINALLFNLSSHYKANNHSKRIRRQFGAVIAEGVTANILYFPAIVLATGWFILLWQLTDVFQYTLWLVIIINVLMAMPFAIRIIKVPFFQVANHYQQLSMHLGITGWHWWWVVAWPALSSAIGQAAALAFVLSLGDMGIVALIGDPDFITLPLLVYQYLANYQYPQAAVLSVILLVSCFICFYLIEKLFRHHNA</sequence>
<feature type="transmembrane region" description="Helical" evidence="7">
    <location>
        <begin position="274"/>
        <end position="296"/>
    </location>
</feature>
<reference evidence="9 10" key="1">
    <citation type="submission" date="2022-11" db="EMBL/GenBank/DDBJ databases">
        <title>Spartinivicinus poritis sp. nov., isolated from scleractinian coral Porites lutea.</title>
        <authorList>
            <person name="Zhang G."/>
            <person name="Cai L."/>
            <person name="Wei Q."/>
        </authorList>
    </citation>
    <scope>NUCLEOTIDE SEQUENCE [LARGE SCALE GENOMIC DNA]</scope>
    <source>
        <strain evidence="9 10">A2-2</strain>
    </source>
</reference>
<keyword evidence="2 7" id="KW-0813">Transport</keyword>
<dbReference type="CDD" id="cd06261">
    <property type="entry name" value="TM_PBP2"/>
    <property type="match status" value="2"/>
</dbReference>
<evidence type="ECO:0000256" key="4">
    <source>
        <dbReference type="ARBA" id="ARBA00022692"/>
    </source>
</evidence>
<evidence type="ECO:0000256" key="6">
    <source>
        <dbReference type="ARBA" id="ARBA00023136"/>
    </source>
</evidence>
<dbReference type="PANTHER" id="PTHR30183">
    <property type="entry name" value="MOLYBDENUM TRANSPORT SYSTEM PERMEASE PROTEIN MODB"/>
    <property type="match status" value="1"/>
</dbReference>
<comment type="caution">
    <text evidence="9">The sequence shown here is derived from an EMBL/GenBank/DDBJ whole genome shotgun (WGS) entry which is preliminary data.</text>
</comment>
<feature type="transmembrane region" description="Helical" evidence="7">
    <location>
        <begin position="185"/>
        <end position="209"/>
    </location>
</feature>
<keyword evidence="6 7" id="KW-0472">Membrane</keyword>
<keyword evidence="3" id="KW-1003">Cell membrane</keyword>
<dbReference type="PROSITE" id="PS50928">
    <property type="entry name" value="ABC_TM1"/>
    <property type="match status" value="2"/>
</dbReference>
<keyword evidence="4 7" id="KW-0812">Transmembrane</keyword>
<feature type="domain" description="ABC transmembrane type-1" evidence="8">
    <location>
        <begin position="317"/>
        <end position="521"/>
    </location>
</feature>
<evidence type="ECO:0000256" key="5">
    <source>
        <dbReference type="ARBA" id="ARBA00022989"/>
    </source>
</evidence>
<dbReference type="PANTHER" id="PTHR30183:SF9">
    <property type="entry name" value="THIAMINE TRANSPORT SYSTEM PERMEASE PROTEIN THIP"/>
    <property type="match status" value="1"/>
</dbReference>
<dbReference type="Gene3D" id="1.10.3720.10">
    <property type="entry name" value="MetI-like"/>
    <property type="match status" value="2"/>
</dbReference>
<dbReference type="Proteomes" id="UP001528823">
    <property type="component" value="Unassembled WGS sequence"/>
</dbReference>
<organism evidence="9 10">
    <name type="scientific">Spartinivicinus poritis</name>
    <dbReference type="NCBI Taxonomy" id="2994640"/>
    <lineage>
        <taxon>Bacteria</taxon>
        <taxon>Pseudomonadati</taxon>
        <taxon>Pseudomonadota</taxon>
        <taxon>Gammaproteobacteria</taxon>
        <taxon>Oceanospirillales</taxon>
        <taxon>Zooshikellaceae</taxon>
        <taxon>Spartinivicinus</taxon>
    </lineage>
</organism>
<feature type="transmembrane region" description="Helical" evidence="7">
    <location>
        <begin position="53"/>
        <end position="75"/>
    </location>
</feature>
<keyword evidence="10" id="KW-1185">Reference proteome</keyword>
<feature type="transmembrane region" description="Helical" evidence="7">
    <location>
        <begin position="87"/>
        <end position="110"/>
    </location>
</feature>
<dbReference type="InterPro" id="IPR035906">
    <property type="entry name" value="MetI-like_sf"/>
</dbReference>
<accession>A0ABT5U7B9</accession>
<dbReference type="EMBL" id="JAPMOU010000003">
    <property type="protein sequence ID" value="MDE1461054.1"/>
    <property type="molecule type" value="Genomic_DNA"/>
</dbReference>
<evidence type="ECO:0000256" key="7">
    <source>
        <dbReference type="RuleBase" id="RU363032"/>
    </source>
</evidence>
<dbReference type="Pfam" id="PF00528">
    <property type="entry name" value="BPD_transp_1"/>
    <property type="match status" value="1"/>
</dbReference>
<feature type="domain" description="ABC transmembrane type-1" evidence="8">
    <location>
        <begin position="50"/>
        <end position="252"/>
    </location>
</feature>
<evidence type="ECO:0000256" key="3">
    <source>
        <dbReference type="ARBA" id="ARBA00022475"/>
    </source>
</evidence>
<dbReference type="SUPFAM" id="SSF161098">
    <property type="entry name" value="MetI-like"/>
    <property type="match status" value="2"/>
</dbReference>
<dbReference type="RefSeq" id="WP_274687424.1">
    <property type="nucleotide sequence ID" value="NZ_JAPMOU010000003.1"/>
</dbReference>
<keyword evidence="5 7" id="KW-1133">Transmembrane helix</keyword>
<proteinExistence type="inferred from homology"/>